<dbReference type="Pfam" id="PF07690">
    <property type="entry name" value="MFS_1"/>
    <property type="match status" value="1"/>
</dbReference>
<proteinExistence type="predicted"/>
<evidence type="ECO:0000256" key="1">
    <source>
        <dbReference type="ARBA" id="ARBA00004141"/>
    </source>
</evidence>
<dbReference type="PANTHER" id="PTHR23502:SF187">
    <property type="entry name" value="TRANSPORTER, PUTATIVE (AFU_ORTHOLOGUE AFUA_2G17840)-RELATED"/>
    <property type="match status" value="1"/>
</dbReference>
<evidence type="ECO:0000256" key="4">
    <source>
        <dbReference type="ARBA" id="ARBA00023136"/>
    </source>
</evidence>
<feature type="transmembrane region" description="Helical" evidence="6">
    <location>
        <begin position="317"/>
        <end position="337"/>
    </location>
</feature>
<feature type="transmembrane region" description="Helical" evidence="6">
    <location>
        <begin position="178"/>
        <end position="196"/>
    </location>
</feature>
<dbReference type="PROSITE" id="PS50850">
    <property type="entry name" value="MFS"/>
    <property type="match status" value="1"/>
</dbReference>
<dbReference type="AlphaFoldDB" id="A0AA38X361"/>
<dbReference type="EMBL" id="JAPDRK010000015">
    <property type="protein sequence ID" value="KAJ9605984.1"/>
    <property type="molecule type" value="Genomic_DNA"/>
</dbReference>
<accession>A0AA38X361</accession>
<evidence type="ECO:0000256" key="6">
    <source>
        <dbReference type="SAM" id="Phobius"/>
    </source>
</evidence>
<feature type="transmembrane region" description="Helical" evidence="6">
    <location>
        <begin position="454"/>
        <end position="474"/>
    </location>
</feature>
<dbReference type="GO" id="GO:0022857">
    <property type="term" value="F:transmembrane transporter activity"/>
    <property type="evidence" value="ECO:0007669"/>
    <property type="project" value="InterPro"/>
</dbReference>
<sequence>MAFDSGKASSASHMEVESVPAAVGTQDADIHEYDEKEGYVVDVGKSDRNDLKLAKDGHTILVPQPSNDPRDPLNWSPLRKGLFLAILSATALLPEFCSATGAAALFPQSIAWGITPDHVNHSQAGNVFMLGPGSVAAVTLSSYFGRAPVLFWFLIMASVTAGWAAGAGSFESFMAARILNGFFASVASGGGLMYINDLFFFHERARKINILFAPLLFAPMAGPLFAFFELTSQPWRVPFWICFAMIGSCLMAVVLFLDETYYDRRIPIGEQPERKSRILRLIGTEQFRSRHLRNSFGGSLLRPLKVLAKPTTILSTLYNMLTFSWVVGIVNTLGIFLTPEYHFGLKQLGFFFFSPVVGTLAGAIVGHWLHDKVARRYIQRHDGHFEPEARLTAIWMATPLLVVGLVLLGFALEDKYHYMVVAVSWGLFSAGIMILTVALNAYNLDCYPEASGEVSAWLIVGRTLGGFIISYEQIPWAAKDGAKTTFTIQAALCVVGMLLMIGVQHFGKRMRSWAGKLDFQTI</sequence>
<feature type="transmembrane region" description="Helical" evidence="6">
    <location>
        <begin position="349"/>
        <end position="370"/>
    </location>
</feature>
<feature type="region of interest" description="Disordered" evidence="5">
    <location>
        <begin position="1"/>
        <end position="25"/>
    </location>
</feature>
<keyword evidence="3 6" id="KW-1133">Transmembrane helix</keyword>
<comment type="subcellular location">
    <subcellularLocation>
        <location evidence="1">Membrane</location>
        <topology evidence="1">Multi-pass membrane protein</topology>
    </subcellularLocation>
</comment>
<evidence type="ECO:0000256" key="3">
    <source>
        <dbReference type="ARBA" id="ARBA00022989"/>
    </source>
</evidence>
<evidence type="ECO:0000259" key="7">
    <source>
        <dbReference type="PROSITE" id="PS50850"/>
    </source>
</evidence>
<keyword evidence="9" id="KW-1185">Reference proteome</keyword>
<dbReference type="GO" id="GO:0005886">
    <property type="term" value="C:plasma membrane"/>
    <property type="evidence" value="ECO:0007669"/>
    <property type="project" value="TreeGrafter"/>
</dbReference>
<organism evidence="8 9">
    <name type="scientific">Cladophialophora chaetospira</name>
    <dbReference type="NCBI Taxonomy" id="386627"/>
    <lineage>
        <taxon>Eukaryota</taxon>
        <taxon>Fungi</taxon>
        <taxon>Dikarya</taxon>
        <taxon>Ascomycota</taxon>
        <taxon>Pezizomycotina</taxon>
        <taxon>Eurotiomycetes</taxon>
        <taxon>Chaetothyriomycetidae</taxon>
        <taxon>Chaetothyriales</taxon>
        <taxon>Herpotrichiellaceae</taxon>
        <taxon>Cladophialophora</taxon>
    </lineage>
</organism>
<feature type="transmembrane region" description="Helical" evidence="6">
    <location>
        <begin position="126"/>
        <end position="144"/>
    </location>
</feature>
<feature type="domain" description="Major facilitator superfamily (MFS) profile" evidence="7">
    <location>
        <begin position="83"/>
        <end position="508"/>
    </location>
</feature>
<keyword evidence="4 6" id="KW-0472">Membrane</keyword>
<evidence type="ECO:0000256" key="5">
    <source>
        <dbReference type="SAM" id="MobiDB-lite"/>
    </source>
</evidence>
<evidence type="ECO:0000313" key="9">
    <source>
        <dbReference type="Proteomes" id="UP001172673"/>
    </source>
</evidence>
<dbReference type="InterPro" id="IPR020846">
    <property type="entry name" value="MFS_dom"/>
</dbReference>
<feature type="transmembrane region" description="Helical" evidence="6">
    <location>
        <begin position="418"/>
        <end position="442"/>
    </location>
</feature>
<keyword evidence="2 6" id="KW-0812">Transmembrane</keyword>
<dbReference type="InterPro" id="IPR036259">
    <property type="entry name" value="MFS_trans_sf"/>
</dbReference>
<name>A0AA38X361_9EURO</name>
<evidence type="ECO:0000313" key="8">
    <source>
        <dbReference type="EMBL" id="KAJ9605984.1"/>
    </source>
</evidence>
<dbReference type="Proteomes" id="UP001172673">
    <property type="component" value="Unassembled WGS sequence"/>
</dbReference>
<comment type="caution">
    <text evidence="8">The sequence shown here is derived from an EMBL/GenBank/DDBJ whole genome shotgun (WGS) entry which is preliminary data.</text>
</comment>
<evidence type="ECO:0000256" key="2">
    <source>
        <dbReference type="ARBA" id="ARBA00022692"/>
    </source>
</evidence>
<feature type="transmembrane region" description="Helical" evidence="6">
    <location>
        <begin position="486"/>
        <end position="507"/>
    </location>
</feature>
<dbReference type="Gene3D" id="1.20.1250.20">
    <property type="entry name" value="MFS general substrate transporter like domains"/>
    <property type="match status" value="1"/>
</dbReference>
<dbReference type="InterPro" id="IPR011701">
    <property type="entry name" value="MFS"/>
</dbReference>
<feature type="transmembrane region" description="Helical" evidence="6">
    <location>
        <begin position="237"/>
        <end position="257"/>
    </location>
</feature>
<feature type="transmembrane region" description="Helical" evidence="6">
    <location>
        <begin position="149"/>
        <end position="166"/>
    </location>
</feature>
<dbReference type="SUPFAM" id="SSF103473">
    <property type="entry name" value="MFS general substrate transporter"/>
    <property type="match status" value="1"/>
</dbReference>
<gene>
    <name evidence="8" type="ORF">H2200_009833</name>
</gene>
<feature type="transmembrane region" description="Helical" evidence="6">
    <location>
        <begin position="82"/>
        <end position="106"/>
    </location>
</feature>
<dbReference type="PANTHER" id="PTHR23502">
    <property type="entry name" value="MAJOR FACILITATOR SUPERFAMILY"/>
    <property type="match status" value="1"/>
</dbReference>
<reference evidence="8" key="1">
    <citation type="submission" date="2022-10" db="EMBL/GenBank/DDBJ databases">
        <title>Culturing micro-colonial fungi from biological soil crusts in the Mojave desert and describing Neophaeococcomyces mojavensis, and introducing the new genera and species Taxawa tesnikishii.</title>
        <authorList>
            <person name="Kurbessoian T."/>
            <person name="Stajich J.E."/>
        </authorList>
    </citation>
    <scope>NUCLEOTIDE SEQUENCE</scope>
    <source>
        <strain evidence="8">TK_41</strain>
    </source>
</reference>
<feature type="transmembrane region" description="Helical" evidence="6">
    <location>
        <begin position="391"/>
        <end position="412"/>
    </location>
</feature>
<protein>
    <recommendedName>
        <fullName evidence="7">Major facilitator superfamily (MFS) profile domain-containing protein</fullName>
    </recommendedName>
</protein>
<feature type="transmembrane region" description="Helical" evidence="6">
    <location>
        <begin position="208"/>
        <end position="231"/>
    </location>
</feature>